<dbReference type="InterPro" id="IPR024072">
    <property type="entry name" value="DHFR-like_dom_sf"/>
</dbReference>
<dbReference type="Pfam" id="PF01872">
    <property type="entry name" value="RibD_C"/>
    <property type="match status" value="1"/>
</dbReference>
<dbReference type="SUPFAM" id="SSF53597">
    <property type="entry name" value="Dihydrofolate reductase-like"/>
    <property type="match status" value="1"/>
</dbReference>
<organism evidence="2 3">
    <name type="scientific">Dactylosporangium cerinum</name>
    <dbReference type="NCBI Taxonomy" id="1434730"/>
    <lineage>
        <taxon>Bacteria</taxon>
        <taxon>Bacillati</taxon>
        <taxon>Actinomycetota</taxon>
        <taxon>Actinomycetes</taxon>
        <taxon>Micromonosporales</taxon>
        <taxon>Micromonosporaceae</taxon>
        <taxon>Dactylosporangium</taxon>
    </lineage>
</organism>
<accession>A0ABV9VVQ5</accession>
<evidence type="ECO:0000259" key="1">
    <source>
        <dbReference type="Pfam" id="PF01872"/>
    </source>
</evidence>
<protein>
    <submittedName>
        <fullName evidence="2">Dihydrofolate reductase family protein</fullName>
    </submittedName>
</protein>
<dbReference type="Gene3D" id="3.40.430.10">
    <property type="entry name" value="Dihydrofolate Reductase, subunit A"/>
    <property type="match status" value="1"/>
</dbReference>
<name>A0ABV9VVQ5_9ACTN</name>
<reference evidence="3" key="1">
    <citation type="journal article" date="2019" name="Int. J. Syst. Evol. Microbiol.">
        <title>The Global Catalogue of Microorganisms (GCM) 10K type strain sequencing project: providing services to taxonomists for standard genome sequencing and annotation.</title>
        <authorList>
            <consortium name="The Broad Institute Genomics Platform"/>
            <consortium name="The Broad Institute Genome Sequencing Center for Infectious Disease"/>
            <person name="Wu L."/>
            <person name="Ma J."/>
        </authorList>
    </citation>
    <scope>NUCLEOTIDE SEQUENCE [LARGE SCALE GENOMIC DNA]</scope>
    <source>
        <strain evidence="3">CGMCC 4.7152</strain>
    </source>
</reference>
<gene>
    <name evidence="2" type="ORF">ACFPIJ_17535</name>
</gene>
<dbReference type="Proteomes" id="UP001595912">
    <property type="component" value="Unassembled WGS sequence"/>
</dbReference>
<dbReference type="PANTHER" id="PTHR38011">
    <property type="entry name" value="DIHYDROFOLATE REDUCTASE FAMILY PROTEIN (AFU_ORTHOLOGUE AFUA_8G06820)"/>
    <property type="match status" value="1"/>
</dbReference>
<dbReference type="PANTHER" id="PTHR38011:SF11">
    <property type="entry name" value="2,5-DIAMINO-6-RIBOSYLAMINO-4(3H)-PYRIMIDINONE 5'-PHOSPHATE REDUCTASE"/>
    <property type="match status" value="1"/>
</dbReference>
<dbReference type="InterPro" id="IPR050765">
    <property type="entry name" value="Riboflavin_Biosynth_HTPR"/>
</dbReference>
<sequence length="192" mass="20430">MTNTDRGATRSITASFFISVDGVVDAPQQWHFPYATDDVARVISQATEGVDALLMGRRTFEEWKAFWPAQQGYPLADFINGTHKYVASDTLTDPGWGPASVLSGDVAARVAALKRTEGGTIAINGSGTLTRHLLQAGLVDALHLLVHPIVVGTGKHLFEAGTAPVGLSLASQETFDSGVTYQIYTPAATTQQ</sequence>
<keyword evidence="3" id="KW-1185">Reference proteome</keyword>
<evidence type="ECO:0000313" key="2">
    <source>
        <dbReference type="EMBL" id="MFC4999630.1"/>
    </source>
</evidence>
<dbReference type="InterPro" id="IPR002734">
    <property type="entry name" value="RibDG_C"/>
</dbReference>
<feature type="domain" description="Bacterial bifunctional deaminase-reductase C-terminal" evidence="1">
    <location>
        <begin position="11"/>
        <end position="180"/>
    </location>
</feature>
<dbReference type="EMBL" id="JBHSIU010000018">
    <property type="protein sequence ID" value="MFC4999630.1"/>
    <property type="molecule type" value="Genomic_DNA"/>
</dbReference>
<proteinExistence type="predicted"/>
<dbReference type="RefSeq" id="WP_380116116.1">
    <property type="nucleotide sequence ID" value="NZ_JBHSIU010000018.1"/>
</dbReference>
<evidence type="ECO:0000313" key="3">
    <source>
        <dbReference type="Proteomes" id="UP001595912"/>
    </source>
</evidence>
<comment type="caution">
    <text evidence="2">The sequence shown here is derived from an EMBL/GenBank/DDBJ whole genome shotgun (WGS) entry which is preliminary data.</text>
</comment>